<keyword evidence="2" id="KW-1185">Reference proteome</keyword>
<evidence type="ECO:0000313" key="1">
    <source>
        <dbReference type="EMBL" id="KAF5756423.1"/>
    </source>
</evidence>
<reference evidence="1" key="2">
    <citation type="submission" date="2020-06" db="EMBL/GenBank/DDBJ databases">
        <title>Helianthus annuus Genome sequencing and assembly Release 2.</title>
        <authorList>
            <person name="Gouzy J."/>
            <person name="Langlade N."/>
            <person name="Munos S."/>
        </authorList>
    </citation>
    <scope>NUCLEOTIDE SEQUENCE</scope>
    <source>
        <tissue evidence="1">Leaves</tissue>
    </source>
</reference>
<reference evidence="1" key="1">
    <citation type="journal article" date="2017" name="Nature">
        <title>The sunflower genome provides insights into oil metabolism, flowering and Asterid evolution.</title>
        <authorList>
            <person name="Badouin H."/>
            <person name="Gouzy J."/>
            <person name="Grassa C.J."/>
            <person name="Murat F."/>
            <person name="Staton S.E."/>
            <person name="Cottret L."/>
            <person name="Lelandais-Briere C."/>
            <person name="Owens G.L."/>
            <person name="Carrere S."/>
            <person name="Mayjonade B."/>
            <person name="Legrand L."/>
            <person name="Gill N."/>
            <person name="Kane N.C."/>
            <person name="Bowers J.E."/>
            <person name="Hubner S."/>
            <person name="Bellec A."/>
            <person name="Berard A."/>
            <person name="Berges H."/>
            <person name="Blanchet N."/>
            <person name="Boniface M.C."/>
            <person name="Brunel D."/>
            <person name="Catrice O."/>
            <person name="Chaidir N."/>
            <person name="Claudel C."/>
            <person name="Donnadieu C."/>
            <person name="Faraut T."/>
            <person name="Fievet G."/>
            <person name="Helmstetter N."/>
            <person name="King M."/>
            <person name="Knapp S.J."/>
            <person name="Lai Z."/>
            <person name="Le Paslier M.C."/>
            <person name="Lippi Y."/>
            <person name="Lorenzon L."/>
            <person name="Mandel J.R."/>
            <person name="Marage G."/>
            <person name="Marchand G."/>
            <person name="Marquand E."/>
            <person name="Bret-Mestries E."/>
            <person name="Morien E."/>
            <person name="Nambeesan S."/>
            <person name="Nguyen T."/>
            <person name="Pegot-Espagnet P."/>
            <person name="Pouilly N."/>
            <person name="Raftis F."/>
            <person name="Sallet E."/>
            <person name="Schiex T."/>
            <person name="Thomas J."/>
            <person name="Vandecasteele C."/>
            <person name="Vares D."/>
            <person name="Vear F."/>
            <person name="Vautrin S."/>
            <person name="Crespi M."/>
            <person name="Mangin B."/>
            <person name="Burke J.M."/>
            <person name="Salse J."/>
            <person name="Munos S."/>
            <person name="Vincourt P."/>
            <person name="Rieseberg L.H."/>
            <person name="Langlade N.B."/>
        </authorList>
    </citation>
    <scope>NUCLEOTIDE SEQUENCE</scope>
    <source>
        <tissue evidence="1">Leaves</tissue>
    </source>
</reference>
<dbReference type="EMBL" id="MNCJ02000332">
    <property type="protein sequence ID" value="KAF5756423.1"/>
    <property type="molecule type" value="Genomic_DNA"/>
</dbReference>
<protein>
    <submittedName>
        <fullName evidence="1">Uncharacterized protein</fullName>
    </submittedName>
</protein>
<dbReference type="Gramene" id="mRNA:HanXRQr2_Chr17g0814451">
    <property type="protein sequence ID" value="mRNA:HanXRQr2_Chr17g0814451"/>
    <property type="gene ID" value="HanXRQr2_Chr17g0814451"/>
</dbReference>
<gene>
    <name evidence="1" type="ORF">HanXRQr2_Chr17g0814451</name>
</gene>
<comment type="caution">
    <text evidence="1">The sequence shown here is derived from an EMBL/GenBank/DDBJ whole genome shotgun (WGS) entry which is preliminary data.</text>
</comment>
<organism evidence="1 2">
    <name type="scientific">Helianthus annuus</name>
    <name type="common">Common sunflower</name>
    <dbReference type="NCBI Taxonomy" id="4232"/>
    <lineage>
        <taxon>Eukaryota</taxon>
        <taxon>Viridiplantae</taxon>
        <taxon>Streptophyta</taxon>
        <taxon>Embryophyta</taxon>
        <taxon>Tracheophyta</taxon>
        <taxon>Spermatophyta</taxon>
        <taxon>Magnoliopsida</taxon>
        <taxon>eudicotyledons</taxon>
        <taxon>Gunneridae</taxon>
        <taxon>Pentapetalae</taxon>
        <taxon>asterids</taxon>
        <taxon>campanulids</taxon>
        <taxon>Asterales</taxon>
        <taxon>Asteraceae</taxon>
        <taxon>Asteroideae</taxon>
        <taxon>Heliantheae alliance</taxon>
        <taxon>Heliantheae</taxon>
        <taxon>Helianthus</taxon>
    </lineage>
</organism>
<dbReference type="AlphaFoldDB" id="A0A9K3DKL6"/>
<sequence>MGAVGLAVWMSSVANQCMEGEGPNGEEDMKLCIKGVSDNHQP</sequence>
<name>A0A9K3DKL6_HELAN</name>
<evidence type="ECO:0000313" key="2">
    <source>
        <dbReference type="Proteomes" id="UP000215914"/>
    </source>
</evidence>
<proteinExistence type="predicted"/>
<accession>A0A9K3DKL6</accession>
<dbReference type="Proteomes" id="UP000215914">
    <property type="component" value="Unassembled WGS sequence"/>
</dbReference>